<protein>
    <submittedName>
        <fullName evidence="4">Glycosyltransferase family 2 protein</fullName>
    </submittedName>
</protein>
<gene>
    <name evidence="4" type="ORF">M9980_07590</name>
</gene>
<organism evidence="4 5">
    <name type="scientific">Sphingomonas donggukensis</name>
    <dbReference type="NCBI Taxonomy" id="2949093"/>
    <lineage>
        <taxon>Bacteria</taxon>
        <taxon>Pseudomonadati</taxon>
        <taxon>Pseudomonadota</taxon>
        <taxon>Alphaproteobacteria</taxon>
        <taxon>Sphingomonadales</taxon>
        <taxon>Sphingomonadaceae</taxon>
        <taxon>Sphingomonas</taxon>
    </lineage>
</organism>
<dbReference type="PANTHER" id="PTHR43630:SF2">
    <property type="entry name" value="GLYCOSYLTRANSFERASE"/>
    <property type="match status" value="1"/>
</dbReference>
<dbReference type="InterPro" id="IPR029044">
    <property type="entry name" value="Nucleotide-diphossugar_trans"/>
</dbReference>
<proteinExistence type="inferred from homology"/>
<dbReference type="PANTHER" id="PTHR43630">
    <property type="entry name" value="POLY-BETA-1,6-N-ACETYL-D-GLUCOSAMINE SYNTHASE"/>
    <property type="match status" value="1"/>
</dbReference>
<reference evidence="4" key="1">
    <citation type="submission" date="2022-05" db="EMBL/GenBank/DDBJ databases">
        <title>Sphingomonas sp. strain RMG20 Genome sequencing and assembly.</title>
        <authorList>
            <person name="Kim I."/>
        </authorList>
    </citation>
    <scope>NUCLEOTIDE SEQUENCE</scope>
    <source>
        <strain evidence="4">RMG20</strain>
    </source>
</reference>
<sequence>MRLDSAAKPSVTAIILSFNEEVHIERCITRLQPVCERIVVIDSFSIDRTVEIARGLGAEVLQNPFRGHADQFDWGMRAAKVTSDWTMKIDCDEYLEEGLIAQIRRDLGSLPETVTGCDLKLKVIFKGKFIRWGGYYRTVLTRLWRTGVGSVEKRWMDEKIVLAHGERHRLNGGDLVDESLKDIGWWTAKHNHYATLQMIDFINLEHRIFPLDERMAVDANANARRKRFFRNILYAGAPLYLRAVLYFVQRYFLRLGFLDGRMGFVWHFMQGFWFFMLMDAKIDEARRQIAAYGTEGFGDYLERTYGIRDAVPVASPEQVA</sequence>
<evidence type="ECO:0000256" key="2">
    <source>
        <dbReference type="SAM" id="Phobius"/>
    </source>
</evidence>
<keyword evidence="5" id="KW-1185">Reference proteome</keyword>
<evidence type="ECO:0000256" key="1">
    <source>
        <dbReference type="ARBA" id="ARBA00038494"/>
    </source>
</evidence>
<dbReference type="SUPFAM" id="SSF53448">
    <property type="entry name" value="Nucleotide-diphospho-sugar transferases"/>
    <property type="match status" value="1"/>
</dbReference>
<keyword evidence="2" id="KW-1133">Transmembrane helix</keyword>
<name>A0ABY4TPY7_9SPHN</name>
<accession>A0ABY4TPY7</accession>
<evidence type="ECO:0000259" key="3">
    <source>
        <dbReference type="Pfam" id="PF00535"/>
    </source>
</evidence>
<dbReference type="Gene3D" id="3.90.550.10">
    <property type="entry name" value="Spore Coat Polysaccharide Biosynthesis Protein SpsA, Chain A"/>
    <property type="match status" value="1"/>
</dbReference>
<dbReference type="CDD" id="cd02511">
    <property type="entry name" value="Beta4Glucosyltransferase"/>
    <property type="match status" value="1"/>
</dbReference>
<dbReference type="InterPro" id="IPR001173">
    <property type="entry name" value="Glyco_trans_2-like"/>
</dbReference>
<feature type="transmembrane region" description="Helical" evidence="2">
    <location>
        <begin position="264"/>
        <end position="280"/>
    </location>
</feature>
<keyword evidence="2" id="KW-0472">Membrane</keyword>
<evidence type="ECO:0000313" key="5">
    <source>
        <dbReference type="Proteomes" id="UP001055580"/>
    </source>
</evidence>
<feature type="transmembrane region" description="Helical" evidence="2">
    <location>
        <begin position="232"/>
        <end position="252"/>
    </location>
</feature>
<comment type="similarity">
    <text evidence="1">Belongs to the glycosyltransferase 2 family. WaaE/KdtX subfamily.</text>
</comment>
<dbReference type="EMBL" id="CP098401">
    <property type="protein sequence ID" value="URW74450.1"/>
    <property type="molecule type" value="Genomic_DNA"/>
</dbReference>
<keyword evidence="2" id="KW-0812">Transmembrane</keyword>
<dbReference type="RefSeq" id="WP_250748546.1">
    <property type="nucleotide sequence ID" value="NZ_CP098401.1"/>
</dbReference>
<dbReference type="Proteomes" id="UP001055580">
    <property type="component" value="Chromosome"/>
</dbReference>
<dbReference type="Pfam" id="PF00535">
    <property type="entry name" value="Glycos_transf_2"/>
    <property type="match status" value="1"/>
</dbReference>
<feature type="domain" description="Glycosyltransferase 2-like" evidence="3">
    <location>
        <begin position="13"/>
        <end position="104"/>
    </location>
</feature>
<evidence type="ECO:0000313" key="4">
    <source>
        <dbReference type="EMBL" id="URW74450.1"/>
    </source>
</evidence>